<dbReference type="Pfam" id="PF00271">
    <property type="entry name" value="Helicase_C"/>
    <property type="match status" value="1"/>
</dbReference>
<dbReference type="SUPFAM" id="SSF52540">
    <property type="entry name" value="P-loop containing nucleoside triphosphate hydrolases"/>
    <property type="match status" value="4"/>
</dbReference>
<comment type="similarity">
    <text evidence="10 13">In the N-terminal section; belongs to the UvrB family.</text>
</comment>
<dbReference type="Proteomes" id="UP000886874">
    <property type="component" value="Unassembled WGS sequence"/>
</dbReference>
<dbReference type="Gene3D" id="2.40.10.170">
    <property type="match status" value="1"/>
</dbReference>
<evidence type="ECO:0000256" key="8">
    <source>
        <dbReference type="ARBA" id="ARBA00023125"/>
    </source>
</evidence>
<dbReference type="CDD" id="cd17991">
    <property type="entry name" value="DEXHc_TRCF"/>
    <property type="match status" value="1"/>
</dbReference>
<evidence type="ECO:0000256" key="7">
    <source>
        <dbReference type="ARBA" id="ARBA00022840"/>
    </source>
</evidence>
<dbReference type="InterPro" id="IPR004576">
    <property type="entry name" value="Mfd"/>
</dbReference>
<dbReference type="GO" id="GO:0003678">
    <property type="term" value="F:DNA helicase activity"/>
    <property type="evidence" value="ECO:0007669"/>
    <property type="project" value="TreeGrafter"/>
</dbReference>
<evidence type="ECO:0000313" key="16">
    <source>
        <dbReference type="EMBL" id="HIQ70122.1"/>
    </source>
</evidence>
<evidence type="ECO:0000256" key="2">
    <source>
        <dbReference type="ARBA" id="ARBA00022490"/>
    </source>
</evidence>
<keyword evidence="5 13" id="KW-0378">Hydrolase</keyword>
<dbReference type="AlphaFoldDB" id="A0A9D0Z6P5"/>
<dbReference type="SMART" id="SM01058">
    <property type="entry name" value="CarD_TRCF"/>
    <property type="match status" value="1"/>
</dbReference>
<dbReference type="SMART" id="SM00982">
    <property type="entry name" value="TRCF"/>
    <property type="match status" value="1"/>
</dbReference>
<evidence type="ECO:0000313" key="17">
    <source>
        <dbReference type="Proteomes" id="UP000886874"/>
    </source>
</evidence>
<keyword evidence="7 13" id="KW-0067">ATP-binding</keyword>
<dbReference type="PANTHER" id="PTHR47964">
    <property type="entry name" value="ATP-DEPENDENT DNA HELICASE HOMOLOG RECG, CHLOROPLASTIC"/>
    <property type="match status" value="1"/>
</dbReference>
<dbReference type="GO" id="GO:0005524">
    <property type="term" value="F:ATP binding"/>
    <property type="evidence" value="ECO:0007669"/>
    <property type="project" value="UniProtKB-UniRule"/>
</dbReference>
<dbReference type="GO" id="GO:0003684">
    <property type="term" value="F:damaged DNA binding"/>
    <property type="evidence" value="ECO:0007669"/>
    <property type="project" value="InterPro"/>
</dbReference>
<reference evidence="16" key="2">
    <citation type="journal article" date="2021" name="PeerJ">
        <title>Extensive microbial diversity within the chicken gut microbiome revealed by metagenomics and culture.</title>
        <authorList>
            <person name="Gilroy R."/>
            <person name="Ravi A."/>
            <person name="Getino M."/>
            <person name="Pursley I."/>
            <person name="Horton D.L."/>
            <person name="Alikhan N.F."/>
            <person name="Baker D."/>
            <person name="Gharbi K."/>
            <person name="Hall N."/>
            <person name="Watson M."/>
            <person name="Adriaenssens E.M."/>
            <person name="Foster-Nyarko E."/>
            <person name="Jarju S."/>
            <person name="Secka A."/>
            <person name="Antonio M."/>
            <person name="Oren A."/>
            <person name="Chaudhuri R.R."/>
            <person name="La Ragione R."/>
            <person name="Hildebrand F."/>
            <person name="Pallen M.J."/>
        </authorList>
    </citation>
    <scope>NUCLEOTIDE SEQUENCE</scope>
    <source>
        <strain evidence="16">ChiSjej2B20-13462</strain>
    </source>
</reference>
<evidence type="ECO:0000259" key="15">
    <source>
        <dbReference type="PROSITE" id="PS51194"/>
    </source>
</evidence>
<dbReference type="InterPro" id="IPR036101">
    <property type="entry name" value="CarD-like/TRCF_RID_sf"/>
</dbReference>
<comment type="caution">
    <text evidence="16">The sequence shown here is derived from an EMBL/GenBank/DDBJ whole genome shotgun (WGS) entry which is preliminary data.</text>
</comment>
<dbReference type="GO" id="GO:0016787">
    <property type="term" value="F:hydrolase activity"/>
    <property type="evidence" value="ECO:0007669"/>
    <property type="project" value="UniProtKB-KW"/>
</dbReference>
<dbReference type="PROSITE" id="PS51194">
    <property type="entry name" value="HELICASE_CTER"/>
    <property type="match status" value="1"/>
</dbReference>
<dbReference type="InterPro" id="IPR001650">
    <property type="entry name" value="Helicase_C-like"/>
</dbReference>
<dbReference type="Pfam" id="PF03461">
    <property type="entry name" value="TRCF"/>
    <property type="match status" value="1"/>
</dbReference>
<feature type="domain" description="Helicase C-terminal" evidence="15">
    <location>
        <begin position="812"/>
        <end position="978"/>
    </location>
</feature>
<evidence type="ECO:0000256" key="4">
    <source>
        <dbReference type="ARBA" id="ARBA00022763"/>
    </source>
</evidence>
<dbReference type="PROSITE" id="PS51192">
    <property type="entry name" value="HELICASE_ATP_BIND_1"/>
    <property type="match status" value="1"/>
</dbReference>
<dbReference type="Pfam" id="PF00270">
    <property type="entry name" value="DEAD"/>
    <property type="match status" value="1"/>
</dbReference>
<name>A0A9D0Z6P5_9FIRM</name>
<evidence type="ECO:0000256" key="6">
    <source>
        <dbReference type="ARBA" id="ARBA00022806"/>
    </source>
</evidence>
<keyword evidence="4 13" id="KW-0227">DNA damage</keyword>
<dbReference type="InterPro" id="IPR037235">
    <property type="entry name" value="TRCF-like_C_D7"/>
</dbReference>
<comment type="subcellular location">
    <subcellularLocation>
        <location evidence="1 13">Cytoplasm</location>
    </subcellularLocation>
</comment>
<evidence type="ECO:0000256" key="5">
    <source>
        <dbReference type="ARBA" id="ARBA00022801"/>
    </source>
</evidence>
<dbReference type="Pfam" id="PF02559">
    <property type="entry name" value="CarD_TRCF_RID"/>
    <property type="match status" value="1"/>
</dbReference>
<keyword evidence="3 13" id="KW-0547">Nucleotide-binding</keyword>
<dbReference type="SUPFAM" id="SSF141259">
    <property type="entry name" value="CarD-like"/>
    <property type="match status" value="1"/>
</dbReference>
<accession>A0A9D0Z6P5</accession>
<evidence type="ECO:0000256" key="9">
    <source>
        <dbReference type="ARBA" id="ARBA00023204"/>
    </source>
</evidence>
<protein>
    <recommendedName>
        <fullName evidence="12 13">Transcription-repair-coupling factor</fullName>
        <shortName evidence="13">TRCF</shortName>
        <ecNumber evidence="13">3.6.4.-</ecNumber>
    </recommendedName>
</protein>
<dbReference type="GO" id="GO:0005737">
    <property type="term" value="C:cytoplasm"/>
    <property type="evidence" value="ECO:0007669"/>
    <property type="project" value="UniProtKB-SubCell"/>
</dbReference>
<evidence type="ECO:0000256" key="10">
    <source>
        <dbReference type="ARBA" id="ARBA00061104"/>
    </source>
</evidence>
<dbReference type="Gene3D" id="3.40.50.300">
    <property type="entry name" value="P-loop containing nucleotide triphosphate hydrolases"/>
    <property type="match status" value="2"/>
</dbReference>
<dbReference type="InterPro" id="IPR041471">
    <property type="entry name" value="UvrB_inter"/>
</dbReference>
<dbReference type="FunFam" id="3.40.50.300:FF:000546">
    <property type="entry name" value="Transcription-repair-coupling factor"/>
    <property type="match status" value="1"/>
</dbReference>
<dbReference type="HAMAP" id="MF_00969">
    <property type="entry name" value="TRCF"/>
    <property type="match status" value="1"/>
</dbReference>
<dbReference type="PANTHER" id="PTHR47964:SF1">
    <property type="entry name" value="ATP-DEPENDENT DNA HELICASE HOMOLOG RECG, CHLOROPLASTIC"/>
    <property type="match status" value="1"/>
</dbReference>
<dbReference type="EMBL" id="DVFN01000105">
    <property type="protein sequence ID" value="HIQ70122.1"/>
    <property type="molecule type" value="Genomic_DNA"/>
</dbReference>
<gene>
    <name evidence="13 16" type="primary">mfd</name>
    <name evidence="16" type="ORF">IAA67_07320</name>
</gene>
<evidence type="ECO:0000256" key="3">
    <source>
        <dbReference type="ARBA" id="ARBA00022741"/>
    </source>
</evidence>
<dbReference type="InterPro" id="IPR047112">
    <property type="entry name" value="RecG/Mfd"/>
</dbReference>
<dbReference type="InterPro" id="IPR027417">
    <property type="entry name" value="P-loop_NTPase"/>
</dbReference>
<reference evidence="16" key="1">
    <citation type="submission" date="2020-10" db="EMBL/GenBank/DDBJ databases">
        <authorList>
            <person name="Gilroy R."/>
        </authorList>
    </citation>
    <scope>NUCLEOTIDE SEQUENCE</scope>
    <source>
        <strain evidence="16">ChiSjej2B20-13462</strain>
    </source>
</reference>
<organism evidence="16 17">
    <name type="scientific">Candidatus Avoscillospira stercorigallinarum</name>
    <dbReference type="NCBI Taxonomy" id="2840708"/>
    <lineage>
        <taxon>Bacteria</taxon>
        <taxon>Bacillati</taxon>
        <taxon>Bacillota</taxon>
        <taxon>Clostridia</taxon>
        <taxon>Eubacteriales</taxon>
        <taxon>Oscillospiraceae</taxon>
        <taxon>Oscillospiraceae incertae sedis</taxon>
        <taxon>Candidatus Avoscillospira</taxon>
    </lineage>
</organism>
<comment type="function">
    <text evidence="13">Couples transcription and DNA repair by recognizing RNA polymerase (RNAP) stalled at DNA lesions. Mediates ATP-dependent release of RNAP and its truncated transcript from the DNA, and recruitment of nucleotide excision repair machinery to the damaged site.</text>
</comment>
<dbReference type="SMART" id="SM00487">
    <property type="entry name" value="DEXDc"/>
    <property type="match status" value="1"/>
</dbReference>
<dbReference type="Gene3D" id="3.90.1150.50">
    <property type="entry name" value="Transcription-repair-coupling factor, D7 domain"/>
    <property type="match status" value="1"/>
</dbReference>
<dbReference type="SUPFAM" id="SSF143517">
    <property type="entry name" value="TRCF domain-like"/>
    <property type="match status" value="1"/>
</dbReference>
<dbReference type="EC" id="3.6.4.-" evidence="13"/>
<keyword evidence="8 13" id="KW-0238">DNA-binding</keyword>
<dbReference type="InterPro" id="IPR014001">
    <property type="entry name" value="Helicase_ATP-bd"/>
</dbReference>
<keyword evidence="9 13" id="KW-0234">DNA repair</keyword>
<dbReference type="InterPro" id="IPR011545">
    <property type="entry name" value="DEAD/DEAH_box_helicase_dom"/>
</dbReference>
<dbReference type="Pfam" id="PF17757">
    <property type="entry name" value="UvrB_inter"/>
    <property type="match status" value="1"/>
</dbReference>
<evidence type="ECO:0000256" key="12">
    <source>
        <dbReference type="ARBA" id="ARBA00070128"/>
    </source>
</evidence>
<evidence type="ECO:0000259" key="14">
    <source>
        <dbReference type="PROSITE" id="PS51192"/>
    </source>
</evidence>
<keyword evidence="6" id="KW-0347">Helicase</keyword>
<feature type="domain" description="Helicase ATP-binding" evidence="14">
    <location>
        <begin position="642"/>
        <end position="803"/>
    </location>
</feature>
<dbReference type="GO" id="GO:0000716">
    <property type="term" value="P:transcription-coupled nucleotide-excision repair, DNA damage recognition"/>
    <property type="evidence" value="ECO:0007669"/>
    <property type="project" value="UniProtKB-UniRule"/>
</dbReference>
<dbReference type="SMART" id="SM00490">
    <property type="entry name" value="HELICc"/>
    <property type="match status" value="1"/>
</dbReference>
<comment type="similarity">
    <text evidence="11 13">In the C-terminal section; belongs to the helicase family. RecG subfamily.</text>
</comment>
<evidence type="ECO:0000256" key="1">
    <source>
        <dbReference type="ARBA" id="ARBA00004496"/>
    </source>
</evidence>
<dbReference type="NCBIfam" id="TIGR00580">
    <property type="entry name" value="mfd"/>
    <property type="match status" value="1"/>
</dbReference>
<dbReference type="Gene3D" id="3.40.50.11180">
    <property type="match status" value="1"/>
</dbReference>
<dbReference type="InterPro" id="IPR003711">
    <property type="entry name" value="CarD-like/TRCF_RID"/>
</dbReference>
<sequence>MELLLSALQQFPEYRALVARLEAGSVAALSGVGQLPRSHMLAALARDLHRPALILCADDQAAQRTQLELAAFLPQAPALLPSREFTFCDASVVSRGWEHRRLTALWQLRRGELPVLVASLEALSLRTMPPAILDAAAIPLRPGMTLELDSLAARLTAAGYARTSLVEGPGQFSIRGGIVDVYAPNCDRPLRAEFWGDELDTMGFFDPLTQRRTENAEEAVLLPVAEALPHLHPRGVPGLVQDLTKLLEKQKRRKAPHAALLSTLEADREKLENGLPFPAADRYLSLIYPDFATAADYLPPDGLVLFCDHGSLSRADKARQENFGLELDACLQAGELAGPLCDFSADLDRLCRSFQGHPAAYLDSFLASAYPEALPPKELLSLTAKQLPGYGGSLDTAVSDLTYYQKNGYATLVLCGSRRRGEILLELLRERGLTASLAIPAQALPHAGEILLTDGSLPAGLEYPSIRLAVLTEGQISAAPLRKAKPGRKKATNRQKLNSFTDLSPGDLVVHETHGIGRYVAMEQMKVGGVVKDYVKIAYQGTDVLFVPATQLDMVSKYIGGGEDAPVRLSKLGGDNWKKTKAKAKAAAKDLAAGLIQLYAARKRLPGFAFAADSPWQQEFEEGFEYAETEDQLRCIAEIKKDMESPTPMDRLLCGDVGFGKTEVALRAAMKAMLDGKQVAILAPTTVLAQQHYVTALKRFAGFPVNIDVLSRFRTTAQQKKTLHGLATGTVDLIIGTHKLLQKSVVFKDLGLLIVDEEQRFGVSHKERLKELSRGVDVLTLSATPIPRTLNMALSGIRDMSTLEEPPLDRYPVQTFVLEHDDRLLFEAMGRELARGGQVYYLHNRVESIEQTAAKIKGRFPDAEVAVAHGKMDEEQLGDVMERMAGGDIQILVCTTIIETGINIPNVNTLIIEDADRLGLAQLHQIRGRVGRSSRHAYAYLTFRKGKVLSEVAEKRLSAIREFAEFGSGFKIAMRDLEIRGAGDLLGAEQSGHMLSVGYDMYLKLLEEAVLEERGEVRPQAPECVADLSVSANIAKDYVPSGEQRMDLYRRMAAIRSEADSEELLDEIVDRFGDPPPAVMNLVAIALLRARASAAGISKLEQKGDQLQITMEVLDFPAVSAVCAEKRYQRRIFFSAGEKPMLTLKLLKNEDPLKAAQTLVASYAANVSAPEAQ</sequence>
<keyword evidence="2 13" id="KW-0963">Cytoplasm</keyword>
<dbReference type="InterPro" id="IPR005118">
    <property type="entry name" value="TRCF_C"/>
</dbReference>
<dbReference type="GO" id="GO:0006355">
    <property type="term" value="P:regulation of DNA-templated transcription"/>
    <property type="evidence" value="ECO:0007669"/>
    <property type="project" value="UniProtKB-UniRule"/>
</dbReference>
<evidence type="ECO:0000256" key="13">
    <source>
        <dbReference type="HAMAP-Rule" id="MF_00969"/>
    </source>
</evidence>
<dbReference type="Gene3D" id="3.30.2060.10">
    <property type="entry name" value="Penicillin-binding protein 1b domain"/>
    <property type="match status" value="1"/>
</dbReference>
<proteinExistence type="inferred from homology"/>
<evidence type="ECO:0000256" key="11">
    <source>
        <dbReference type="ARBA" id="ARBA00061399"/>
    </source>
</evidence>